<reference evidence="1 2" key="1">
    <citation type="journal article" date="2013" name="BMC Genomics">
        <title>The miniature genome of a carnivorous plant Genlisea aurea contains a low number of genes and short non-coding sequences.</title>
        <authorList>
            <person name="Leushkin E.V."/>
            <person name="Sutormin R.A."/>
            <person name="Nabieva E.R."/>
            <person name="Penin A.A."/>
            <person name="Kondrashov A.S."/>
            <person name="Logacheva M.D."/>
        </authorList>
    </citation>
    <scope>NUCLEOTIDE SEQUENCE [LARGE SCALE GENOMIC DNA]</scope>
</reference>
<comment type="caution">
    <text evidence="1">The sequence shown here is derived from an EMBL/GenBank/DDBJ whole genome shotgun (WGS) entry which is preliminary data.</text>
</comment>
<gene>
    <name evidence="1" type="ORF">M569_08244</name>
</gene>
<evidence type="ECO:0000313" key="2">
    <source>
        <dbReference type="Proteomes" id="UP000015453"/>
    </source>
</evidence>
<accession>S8CHS9</accession>
<name>S8CHS9_9LAMI</name>
<protein>
    <submittedName>
        <fullName evidence="1">Uncharacterized protein</fullName>
    </submittedName>
</protein>
<sequence>MGEGRVSTVNQKVRVKDRSNLFDVAVFEVEEASSSENKGYSQSSSASSEKITARDIVSAVGYAWKFAKGPLSVLQSEAKPTTHKKDCYHGDVLHYSHGGETFQVSASAGNGSPSVSCESVGHFRVLMGIAKKLIPVELHRILLVHVTEKTVQNP</sequence>
<dbReference type="AlphaFoldDB" id="S8CHS9"/>
<proteinExistence type="predicted"/>
<organism evidence="1 2">
    <name type="scientific">Genlisea aurea</name>
    <dbReference type="NCBI Taxonomy" id="192259"/>
    <lineage>
        <taxon>Eukaryota</taxon>
        <taxon>Viridiplantae</taxon>
        <taxon>Streptophyta</taxon>
        <taxon>Embryophyta</taxon>
        <taxon>Tracheophyta</taxon>
        <taxon>Spermatophyta</taxon>
        <taxon>Magnoliopsida</taxon>
        <taxon>eudicotyledons</taxon>
        <taxon>Gunneridae</taxon>
        <taxon>Pentapetalae</taxon>
        <taxon>asterids</taxon>
        <taxon>lamiids</taxon>
        <taxon>Lamiales</taxon>
        <taxon>Lentibulariaceae</taxon>
        <taxon>Genlisea</taxon>
    </lineage>
</organism>
<dbReference type="EMBL" id="AUSU01003633">
    <property type="protein sequence ID" value="EPS66534.1"/>
    <property type="molecule type" value="Genomic_DNA"/>
</dbReference>
<keyword evidence="2" id="KW-1185">Reference proteome</keyword>
<dbReference type="Proteomes" id="UP000015453">
    <property type="component" value="Unassembled WGS sequence"/>
</dbReference>
<evidence type="ECO:0000313" key="1">
    <source>
        <dbReference type="EMBL" id="EPS66534.1"/>
    </source>
</evidence>